<keyword evidence="10" id="KW-0718">Serine biosynthesis</keyword>
<dbReference type="InterPro" id="IPR006271">
    <property type="entry name" value="Pser_aminoTfrase_methanosarc"/>
</dbReference>
<evidence type="ECO:0000313" key="14">
    <source>
        <dbReference type="Proteomes" id="UP000587415"/>
    </source>
</evidence>
<evidence type="ECO:0000256" key="10">
    <source>
        <dbReference type="ARBA" id="ARBA00023299"/>
    </source>
</evidence>
<dbReference type="NCBIfam" id="TIGR01365">
    <property type="entry name" value="serC_2"/>
    <property type="match status" value="1"/>
</dbReference>
<dbReference type="EMBL" id="JAATJM010000001">
    <property type="protein sequence ID" value="NJC41530.1"/>
    <property type="molecule type" value="Genomic_DNA"/>
</dbReference>
<evidence type="ECO:0000256" key="7">
    <source>
        <dbReference type="ARBA" id="ARBA00022605"/>
    </source>
</evidence>
<keyword evidence="8 13" id="KW-0808">Transferase</keyword>
<evidence type="ECO:0000256" key="6">
    <source>
        <dbReference type="ARBA" id="ARBA00022576"/>
    </source>
</evidence>
<evidence type="ECO:0000256" key="1">
    <source>
        <dbReference type="ARBA" id="ARBA00001933"/>
    </source>
</evidence>
<evidence type="ECO:0000256" key="2">
    <source>
        <dbReference type="ARBA" id="ARBA00005099"/>
    </source>
</evidence>
<dbReference type="GO" id="GO:0004760">
    <property type="term" value="F:L-serine-pyruvate transaminase activity"/>
    <property type="evidence" value="ECO:0007669"/>
    <property type="project" value="TreeGrafter"/>
</dbReference>
<reference evidence="13 14" key="1">
    <citation type="submission" date="2020-03" db="EMBL/GenBank/DDBJ databases">
        <title>Genomic Encyclopedia of Type Strains, Phase IV (KMG-IV): sequencing the most valuable type-strain genomes for metagenomic binning, comparative biology and taxonomic classification.</title>
        <authorList>
            <person name="Goeker M."/>
        </authorList>
    </citation>
    <scope>NUCLEOTIDE SEQUENCE [LARGE SCALE GENOMIC DNA]</scope>
    <source>
        <strain evidence="13 14">DSM 4736</strain>
    </source>
</reference>
<dbReference type="InterPro" id="IPR015422">
    <property type="entry name" value="PyrdxlP-dep_Trfase_small"/>
</dbReference>
<dbReference type="SUPFAM" id="SSF53383">
    <property type="entry name" value="PLP-dependent transferases"/>
    <property type="match status" value="1"/>
</dbReference>
<keyword evidence="7" id="KW-0028">Amino-acid biosynthesis</keyword>
<feature type="region of interest" description="Disordered" evidence="12">
    <location>
        <begin position="1"/>
        <end position="27"/>
    </location>
</feature>
<dbReference type="Gene3D" id="3.90.1150.10">
    <property type="entry name" value="Aspartate Aminotransferase, domain 1"/>
    <property type="match status" value="1"/>
</dbReference>
<dbReference type="Proteomes" id="UP000587415">
    <property type="component" value="Unassembled WGS sequence"/>
</dbReference>
<keyword evidence="5" id="KW-0963">Cytoplasm</keyword>
<evidence type="ECO:0000256" key="4">
    <source>
        <dbReference type="ARBA" id="ARBA00013030"/>
    </source>
</evidence>
<evidence type="ECO:0000313" key="13">
    <source>
        <dbReference type="EMBL" id="NJC41530.1"/>
    </source>
</evidence>
<accession>A0A7X5YN13</accession>
<comment type="similarity">
    <text evidence="3">Belongs to the class-V pyridoxal-phosphate-dependent aminotransferase family. SerC subfamily.</text>
</comment>
<keyword evidence="14" id="KW-1185">Reference proteome</keyword>
<dbReference type="PIRSF" id="PIRSF000525">
    <property type="entry name" value="SerC"/>
    <property type="match status" value="1"/>
</dbReference>
<evidence type="ECO:0000256" key="8">
    <source>
        <dbReference type="ARBA" id="ARBA00022679"/>
    </source>
</evidence>
<dbReference type="InterPro" id="IPR015424">
    <property type="entry name" value="PyrdxlP-dep_Trfase"/>
</dbReference>
<dbReference type="PANTHER" id="PTHR21152:SF40">
    <property type="entry name" value="ALANINE--GLYOXYLATE AMINOTRANSFERASE"/>
    <property type="match status" value="1"/>
</dbReference>
<evidence type="ECO:0000256" key="9">
    <source>
        <dbReference type="ARBA" id="ARBA00022898"/>
    </source>
</evidence>
<dbReference type="AlphaFoldDB" id="A0A7X5YN13"/>
<proteinExistence type="inferred from homology"/>
<evidence type="ECO:0000256" key="11">
    <source>
        <dbReference type="ARBA" id="ARBA00049007"/>
    </source>
</evidence>
<protein>
    <recommendedName>
        <fullName evidence="4">phosphoserine transaminase</fullName>
        <ecNumber evidence="4">2.6.1.52</ecNumber>
    </recommendedName>
</protein>
<dbReference type="CDD" id="cd01494">
    <property type="entry name" value="AAT_I"/>
    <property type="match status" value="1"/>
</dbReference>
<dbReference type="GO" id="GO:0006564">
    <property type="term" value="P:L-serine biosynthetic process"/>
    <property type="evidence" value="ECO:0007669"/>
    <property type="project" value="UniProtKB-KW"/>
</dbReference>
<dbReference type="GO" id="GO:0004648">
    <property type="term" value="F:O-phospho-L-serine:2-oxoglutarate aminotransferase activity"/>
    <property type="evidence" value="ECO:0007669"/>
    <property type="project" value="UniProtKB-EC"/>
</dbReference>
<dbReference type="GO" id="GO:0019265">
    <property type="term" value="P:glycine biosynthetic process, by transamination of glyoxylate"/>
    <property type="evidence" value="ECO:0007669"/>
    <property type="project" value="TreeGrafter"/>
</dbReference>
<dbReference type="Gene3D" id="3.40.640.10">
    <property type="entry name" value="Type I PLP-dependent aspartate aminotransferase-like (Major domain)"/>
    <property type="match status" value="1"/>
</dbReference>
<evidence type="ECO:0000256" key="3">
    <source>
        <dbReference type="ARBA" id="ARBA00006904"/>
    </source>
</evidence>
<dbReference type="RefSeq" id="WP_168046708.1">
    <property type="nucleotide sequence ID" value="NZ_JAATJM010000001.1"/>
</dbReference>
<dbReference type="NCBIfam" id="NF002841">
    <property type="entry name" value="PRK03080.1-2"/>
    <property type="match status" value="1"/>
</dbReference>
<dbReference type="InterPro" id="IPR015421">
    <property type="entry name" value="PyrdxlP-dep_Trfase_major"/>
</dbReference>
<comment type="pathway">
    <text evidence="2">Amino-acid biosynthesis; L-serine biosynthesis; L-serine from 3-phospho-D-glycerate: step 2/3.</text>
</comment>
<dbReference type="PANTHER" id="PTHR21152">
    <property type="entry name" value="AMINOTRANSFERASE CLASS V"/>
    <property type="match status" value="1"/>
</dbReference>
<keyword evidence="6 13" id="KW-0032">Aminotransferase</keyword>
<comment type="catalytic activity">
    <reaction evidence="11">
        <text>O-phospho-L-serine + 2-oxoglutarate = 3-phosphooxypyruvate + L-glutamate</text>
        <dbReference type="Rhea" id="RHEA:14329"/>
        <dbReference type="ChEBI" id="CHEBI:16810"/>
        <dbReference type="ChEBI" id="CHEBI:18110"/>
        <dbReference type="ChEBI" id="CHEBI:29985"/>
        <dbReference type="ChEBI" id="CHEBI:57524"/>
        <dbReference type="EC" id="2.6.1.52"/>
    </reaction>
</comment>
<keyword evidence="9" id="KW-0663">Pyridoxal phosphate</keyword>
<comment type="cofactor">
    <cofactor evidence="1">
        <name>pyridoxal 5'-phosphate</name>
        <dbReference type="ChEBI" id="CHEBI:597326"/>
    </cofactor>
</comment>
<gene>
    <name evidence="13" type="ORF">GGQ87_001788</name>
</gene>
<dbReference type="EC" id="2.6.1.52" evidence="4"/>
<evidence type="ECO:0000256" key="12">
    <source>
        <dbReference type="SAM" id="MobiDB-lite"/>
    </source>
</evidence>
<dbReference type="GO" id="GO:0008453">
    <property type="term" value="F:alanine-glyoxylate transaminase activity"/>
    <property type="evidence" value="ECO:0007669"/>
    <property type="project" value="TreeGrafter"/>
</dbReference>
<sequence>MPGKPNAKPARPWFSSGPTAKRPGWSSQSLPHELLGRGIRAPEVVERFSHALRRTRDLLQIPADWKLVYVPGSDTGAVEAVMWSMLGERPVQVLAFENFGQVWATDLRDHLDLQPDVLTAPWGQFPDVAGIDPAKDLVLPWNGTTSGVKAPDGDWIAADREGLVICDATSAAFAMPLPWDRLDVVTFSFQKALGGEAGLGVAALSPRAIERLDRYTPPRPIPKVLRLRNGEGFDQALASGSMINTFSVWTIEDWIDGVEWGLAIGGLPALIARTDANAAVLDAWVQRTDWIDYLAENPDIRSTTSVCLKFVDPRVSAMDETARRDLVLRMKGLVEAEGAAFDVESHRNAPPGLRIWCGCTVDAADIEALTPWLDWAFETALAD</sequence>
<name>A0A7X5YN13_9CAUL</name>
<organism evidence="13 14">
    <name type="scientific">Brevundimonas alba</name>
    <dbReference type="NCBI Taxonomy" id="74314"/>
    <lineage>
        <taxon>Bacteria</taxon>
        <taxon>Pseudomonadati</taxon>
        <taxon>Pseudomonadota</taxon>
        <taxon>Alphaproteobacteria</taxon>
        <taxon>Caulobacterales</taxon>
        <taxon>Caulobacteraceae</taxon>
        <taxon>Brevundimonas</taxon>
    </lineage>
</organism>
<dbReference type="InterPro" id="IPR022278">
    <property type="entry name" value="Pser_aminoTfrase"/>
</dbReference>
<evidence type="ECO:0000256" key="5">
    <source>
        <dbReference type="ARBA" id="ARBA00022490"/>
    </source>
</evidence>
<dbReference type="UniPathway" id="UPA00135">
    <property type="reaction ID" value="UER00197"/>
</dbReference>
<comment type="caution">
    <text evidence="13">The sequence shown here is derived from an EMBL/GenBank/DDBJ whole genome shotgun (WGS) entry which is preliminary data.</text>
</comment>